<dbReference type="Gene3D" id="3.10.105.10">
    <property type="entry name" value="Dipeptide-binding Protein, Domain 3"/>
    <property type="match status" value="1"/>
</dbReference>
<dbReference type="GO" id="GO:0043190">
    <property type="term" value="C:ATP-binding cassette (ABC) transporter complex"/>
    <property type="evidence" value="ECO:0007669"/>
    <property type="project" value="InterPro"/>
</dbReference>
<dbReference type="PANTHER" id="PTHR30290:SF83">
    <property type="entry name" value="ABC TRANSPORTER SUBSTRATE-BINDING PROTEIN"/>
    <property type="match status" value="1"/>
</dbReference>
<dbReference type="InterPro" id="IPR030678">
    <property type="entry name" value="Peptide/Ni-bd"/>
</dbReference>
<protein>
    <submittedName>
        <fullName evidence="3">ABC transporter substrate-binding protein</fullName>
    </submittedName>
</protein>
<dbReference type="GO" id="GO:0042597">
    <property type="term" value="C:periplasmic space"/>
    <property type="evidence" value="ECO:0007669"/>
    <property type="project" value="UniProtKB-ARBA"/>
</dbReference>
<gene>
    <name evidence="3" type="ORF">ABEG17_12410</name>
</gene>
<evidence type="ECO:0000313" key="3">
    <source>
        <dbReference type="EMBL" id="XBO42380.1"/>
    </source>
</evidence>
<dbReference type="Pfam" id="PF00496">
    <property type="entry name" value="SBP_bac_5"/>
    <property type="match status" value="1"/>
</dbReference>
<dbReference type="AlphaFoldDB" id="A0AAU7JQD2"/>
<dbReference type="GO" id="GO:0015833">
    <property type="term" value="P:peptide transport"/>
    <property type="evidence" value="ECO:0007669"/>
    <property type="project" value="TreeGrafter"/>
</dbReference>
<accession>A0AAU7JQD2</accession>
<feature type="region of interest" description="Disordered" evidence="1">
    <location>
        <begin position="1"/>
        <end position="20"/>
    </location>
</feature>
<dbReference type="InterPro" id="IPR039424">
    <property type="entry name" value="SBP_5"/>
</dbReference>
<dbReference type="PIRSF" id="PIRSF002741">
    <property type="entry name" value="MppA"/>
    <property type="match status" value="1"/>
</dbReference>
<dbReference type="InterPro" id="IPR000914">
    <property type="entry name" value="SBP_5_dom"/>
</dbReference>
<reference evidence="3" key="1">
    <citation type="submission" date="2024-05" db="EMBL/GenBank/DDBJ databases">
        <authorList>
            <person name="Kim S."/>
            <person name="Heo J."/>
            <person name="Choi H."/>
            <person name="Choi Y."/>
            <person name="Kwon S.-W."/>
            <person name="Kim Y."/>
        </authorList>
    </citation>
    <scope>NUCLEOTIDE SEQUENCE</scope>
    <source>
        <strain evidence="3">KACC 23699</strain>
    </source>
</reference>
<evidence type="ECO:0000259" key="2">
    <source>
        <dbReference type="Pfam" id="PF00496"/>
    </source>
</evidence>
<feature type="domain" description="Solute-binding protein family 5" evidence="2">
    <location>
        <begin position="104"/>
        <end position="497"/>
    </location>
</feature>
<evidence type="ECO:0000256" key="1">
    <source>
        <dbReference type="SAM" id="MobiDB-lite"/>
    </source>
</evidence>
<sequence length="588" mass="61580">MVVRRLLSASRPPGLPQRRPGRRSVVAVALAAVAVTATGCTADRAAAPDGGVPGRLSVLSLGPVATWDPQRMTTPQDVAFAGRTFIRTLTAHPAGADAAAQRGVVGDLATDAGTHDDSLKVWSFVLRKGVAWQDGSPVTCEDVRYGVSRSFAKPWSVEGLNYPLAYLDIPRKPDGTSTYTGPFTGVGQAAYDKAVTCEGPKITFRLSTPMTDFNQVVALPVFAPFKKSQDRKAGGALAVFSNGPYQLQGSWDASSGGVFVRNPKWDKGSDPIRRGEPDSIQYVQGIESQTAVQQVINDAGDRKRAVTLDSAPPALQQQVLSDDALSRRAINPRSQFVDYLAPSFASRVMRNADVRRALALATNRDGYVTALGGTSAATPTSTLLGPSLAGHREVDPLGSVSAGDPAKARAALRASGLTLPVKIKVAYRSTPTADKAMAALVNGWEQAGFSVQLQPIQKDYFSAVAGPGVAAKTDVFWANWAPAWPAASTVIPPLFDSRLNLSAGGTGRDLGAFADAGVDKEITRISTIGDPTAQAAAWAELDAALARKGAFIALAQRRSLFIAGTSVSGLAANEALGGFVDLATIGVE</sequence>
<dbReference type="SUPFAM" id="SSF53850">
    <property type="entry name" value="Periplasmic binding protein-like II"/>
    <property type="match status" value="1"/>
</dbReference>
<dbReference type="PANTHER" id="PTHR30290">
    <property type="entry name" value="PERIPLASMIC BINDING COMPONENT OF ABC TRANSPORTER"/>
    <property type="match status" value="1"/>
</dbReference>
<dbReference type="GO" id="GO:1904680">
    <property type="term" value="F:peptide transmembrane transporter activity"/>
    <property type="evidence" value="ECO:0007669"/>
    <property type="project" value="TreeGrafter"/>
</dbReference>
<dbReference type="RefSeq" id="WP_406829792.1">
    <property type="nucleotide sequence ID" value="NZ_CP157483.1"/>
</dbReference>
<organism evidence="3">
    <name type="scientific">Pedococcus sp. KACC 23699</name>
    <dbReference type="NCBI Taxonomy" id="3149228"/>
    <lineage>
        <taxon>Bacteria</taxon>
        <taxon>Bacillati</taxon>
        <taxon>Actinomycetota</taxon>
        <taxon>Actinomycetes</taxon>
        <taxon>Micrococcales</taxon>
        <taxon>Intrasporangiaceae</taxon>
        <taxon>Pedococcus</taxon>
    </lineage>
</organism>
<name>A0AAU7JQD2_9MICO</name>
<dbReference type="EMBL" id="CP157483">
    <property type="protein sequence ID" value="XBO42380.1"/>
    <property type="molecule type" value="Genomic_DNA"/>
</dbReference>
<dbReference type="Gene3D" id="3.40.190.10">
    <property type="entry name" value="Periplasmic binding protein-like II"/>
    <property type="match status" value="1"/>
</dbReference>
<proteinExistence type="predicted"/>